<dbReference type="AlphaFoldDB" id="A0A4U8T202"/>
<dbReference type="EMBL" id="JRPK02000102">
    <property type="protein sequence ID" value="TLD92557.1"/>
    <property type="molecule type" value="Genomic_DNA"/>
</dbReference>
<proteinExistence type="predicted"/>
<dbReference type="Gene3D" id="3.40.50.1820">
    <property type="entry name" value="alpha/beta hydrolase"/>
    <property type="match status" value="1"/>
</dbReference>
<reference evidence="1 2" key="1">
    <citation type="journal article" date="2014" name="Genome Announc.">
        <title>Draft genome sequences of eight enterohepatic helicobacter species isolated from both laboratory and wild rodents.</title>
        <authorList>
            <person name="Sheh A."/>
            <person name="Shen Z."/>
            <person name="Fox J.G."/>
        </authorList>
    </citation>
    <scope>NUCLEOTIDE SEQUENCE [LARGE SCALE GENOMIC DNA]</scope>
    <source>
        <strain evidence="1 2">ATCC 49310</strain>
    </source>
</reference>
<gene>
    <name evidence="1" type="ORF">LS80_010945</name>
</gene>
<accession>A0A4U8T202</accession>
<dbReference type="InterPro" id="IPR029058">
    <property type="entry name" value="AB_hydrolase_fold"/>
</dbReference>
<dbReference type="RefSeq" id="WP_138120955.1">
    <property type="nucleotide sequence ID" value="NZ_FZNF01000048.1"/>
</dbReference>
<dbReference type="SUPFAM" id="SSF53474">
    <property type="entry name" value="alpha/beta-Hydrolases"/>
    <property type="match status" value="1"/>
</dbReference>
<dbReference type="Pfam" id="PF11187">
    <property type="entry name" value="Mbeg1-like"/>
    <property type="match status" value="1"/>
</dbReference>
<dbReference type="InterPro" id="IPR024499">
    <property type="entry name" value="Mbeg1-like"/>
</dbReference>
<dbReference type="Proteomes" id="UP000029861">
    <property type="component" value="Unassembled WGS sequence"/>
</dbReference>
<comment type="caution">
    <text evidence="1">The sequence shown here is derived from an EMBL/GenBank/DDBJ whole genome shotgun (WGS) entry which is preliminary data.</text>
</comment>
<evidence type="ECO:0000313" key="1">
    <source>
        <dbReference type="EMBL" id="TLD92557.1"/>
    </source>
</evidence>
<name>A0A4U8T202_9HELI</name>
<organism evidence="1 2">
    <name type="scientific">Helicobacter trogontum</name>
    <dbReference type="NCBI Taxonomy" id="50960"/>
    <lineage>
        <taxon>Bacteria</taxon>
        <taxon>Pseudomonadati</taxon>
        <taxon>Campylobacterota</taxon>
        <taxon>Epsilonproteobacteria</taxon>
        <taxon>Campylobacterales</taxon>
        <taxon>Helicobacteraceae</taxon>
        <taxon>Helicobacter</taxon>
    </lineage>
</organism>
<protein>
    <submittedName>
        <fullName evidence="1">DUF2974 domain-containing protein</fullName>
    </submittedName>
</protein>
<evidence type="ECO:0000313" key="2">
    <source>
        <dbReference type="Proteomes" id="UP000029861"/>
    </source>
</evidence>
<sequence>MTQEKNIQTHNADYKLTQKFLDYANCADASYALLEYVFTDEKKDSKKITKQFDTQTLGSTYFNKDTNTEQISTYARAIEARFMQDSKNSQGKKIDNKIQNVSKEIDSTQYKDSNGCHIFNAEINKCQKLYPKELSDRTITFVNRFQLLFHQPNTESGFSATLFRDTQADSKDSEHILAFRGTEDSKDIFEADVSLIGGAIPKKQYLDMLDFYGECIEKSYITESTPLIVVGHSLGGCLTQLFALSFATPTHSNIVKEIYTFNSPGAKKLDFNAVLIDMNDNYADNLQKVLTLKRIKYHKNKIDELLKEIYQKCKNGYDMPNANFHHLLISAKVERDTSSYSQIKITLYAIHLNEFYANKIENFFTNKMLQQPLACKDSIHHIEADDDSNPNNNKKIDNLIQDLGKDIDGKHYLLNILGEHFTGIQYFRVDKWFDSHYLSPLIMTLKEAIMLMNNKVNNGINNLLEYNQYKEQISQYEYQSHPIHIARENILLEAKLSNDIDVTQEDLEIMIMKMDYPTNFLYAISYVTDKESYA</sequence>